<dbReference type="PANTHER" id="PTHR42755">
    <property type="entry name" value="3-DEOXY-MANNO-OCTULOSONATE CYTIDYLYLTRANSFERASE"/>
    <property type="match status" value="1"/>
</dbReference>
<dbReference type="GO" id="GO:0009244">
    <property type="term" value="P:lipopolysaccharide core region biosynthetic process"/>
    <property type="evidence" value="ECO:0007669"/>
    <property type="project" value="UniProtKB-UniRule"/>
</dbReference>
<dbReference type="GO" id="GO:0005886">
    <property type="term" value="C:plasma membrane"/>
    <property type="evidence" value="ECO:0007669"/>
    <property type="project" value="UniProtKB-SubCell"/>
</dbReference>
<dbReference type="OrthoDB" id="9789797at2"/>
<keyword evidence="12" id="KW-1185">Reference proteome</keyword>
<evidence type="ECO:0000313" key="11">
    <source>
        <dbReference type="EMBL" id="EMS79623.1"/>
    </source>
</evidence>
<keyword evidence="9" id="KW-1003">Cell membrane</keyword>
<keyword evidence="9" id="KW-0472">Membrane</keyword>
<comment type="pathway">
    <text evidence="1 9">Bacterial outer membrane biogenesis; LPS core biosynthesis.</text>
</comment>
<dbReference type="SUPFAM" id="SSF53756">
    <property type="entry name" value="UDP-Glycosyltransferase/glycogen phosphorylase"/>
    <property type="match status" value="1"/>
</dbReference>
<evidence type="ECO:0000256" key="7">
    <source>
        <dbReference type="PIRSR" id="PIRSR639901-1"/>
    </source>
</evidence>
<feature type="site" description="Transition state stabilizer" evidence="8">
    <location>
        <position position="138"/>
    </location>
</feature>
<feature type="site" description="Transition state stabilizer" evidence="8">
    <location>
        <position position="216"/>
    </location>
</feature>
<dbReference type="InterPro" id="IPR039901">
    <property type="entry name" value="Kdotransferase"/>
</dbReference>
<dbReference type="Pfam" id="PF04413">
    <property type="entry name" value="Glycos_transf_N"/>
    <property type="match status" value="1"/>
</dbReference>
<comment type="catalytic activity">
    <reaction evidence="6 9">
        <text>lipid IVA (E. coli) + CMP-3-deoxy-beta-D-manno-octulosonate = alpha-Kdo-(2-&gt;6)-lipid IVA (E. coli) + CMP + H(+)</text>
        <dbReference type="Rhea" id="RHEA:28066"/>
        <dbReference type="ChEBI" id="CHEBI:15378"/>
        <dbReference type="ChEBI" id="CHEBI:58603"/>
        <dbReference type="ChEBI" id="CHEBI:60364"/>
        <dbReference type="ChEBI" id="CHEBI:60377"/>
        <dbReference type="ChEBI" id="CHEBI:85987"/>
        <dbReference type="EC" id="2.4.99.12"/>
    </reaction>
</comment>
<protein>
    <recommendedName>
        <fullName evidence="3 9">3-deoxy-D-manno-octulosonic acid transferase</fullName>
        <shortName evidence="9">Kdo transferase</shortName>
        <ecNumber evidence="2 9">2.4.99.12</ecNumber>
    </recommendedName>
    <alternativeName>
        <fullName evidence="5 9">Lipid IV(A) 3-deoxy-D-manno-octulosonic acid transferase</fullName>
    </alternativeName>
</protein>
<keyword evidence="11" id="KW-0328">Glycosyltransferase</keyword>
<dbReference type="AlphaFoldDB" id="S0FX40"/>
<evidence type="ECO:0000259" key="10">
    <source>
        <dbReference type="Pfam" id="PF04413"/>
    </source>
</evidence>
<keyword evidence="9" id="KW-0812">Transmembrane</keyword>
<feature type="domain" description="3-deoxy-D-manno-octulosonic-acid transferase N-terminal" evidence="10">
    <location>
        <begin position="34"/>
        <end position="218"/>
    </location>
</feature>
<dbReference type="InterPro" id="IPR007507">
    <property type="entry name" value="Glycos_transf_N"/>
</dbReference>
<reference evidence="11 12" key="1">
    <citation type="journal article" date="2013" name="Genome Announc.">
        <title>Draft Genome Sequence of Desulfotignum phosphitoxidans DSM 13687 Strain FiPS-3.</title>
        <authorList>
            <person name="Poehlein A."/>
            <person name="Daniel R."/>
            <person name="Simeonova D.D."/>
        </authorList>
    </citation>
    <scope>NUCLEOTIDE SEQUENCE [LARGE SCALE GENOMIC DNA]</scope>
    <source>
        <strain evidence="11 12">DSM 13687</strain>
    </source>
</reference>
<dbReference type="Gene3D" id="3.40.50.11720">
    <property type="entry name" value="3-Deoxy-D-manno-octulosonic-acid transferase, N-terminal domain"/>
    <property type="match status" value="1"/>
</dbReference>
<evidence type="ECO:0000256" key="6">
    <source>
        <dbReference type="ARBA" id="ARBA00049183"/>
    </source>
</evidence>
<evidence type="ECO:0000256" key="4">
    <source>
        <dbReference type="ARBA" id="ARBA00022679"/>
    </source>
</evidence>
<evidence type="ECO:0000256" key="8">
    <source>
        <dbReference type="PIRSR" id="PIRSR639901-2"/>
    </source>
</evidence>
<dbReference type="Gene3D" id="3.40.50.2000">
    <property type="entry name" value="Glycogen Phosphorylase B"/>
    <property type="match status" value="1"/>
</dbReference>
<dbReference type="GO" id="GO:0043842">
    <property type="term" value="F:Kdo transferase activity"/>
    <property type="evidence" value="ECO:0007669"/>
    <property type="project" value="UniProtKB-EC"/>
</dbReference>
<comment type="caution">
    <text evidence="11">The sequence shown here is derived from an EMBL/GenBank/DDBJ whole genome shotgun (WGS) entry which is preliminary data.</text>
</comment>
<dbReference type="GO" id="GO:0009245">
    <property type="term" value="P:lipid A biosynthetic process"/>
    <property type="evidence" value="ECO:0007669"/>
    <property type="project" value="TreeGrafter"/>
</dbReference>
<dbReference type="EC" id="2.4.99.12" evidence="2 9"/>
<proteinExistence type="inferred from homology"/>
<evidence type="ECO:0000256" key="2">
    <source>
        <dbReference type="ARBA" id="ARBA00012621"/>
    </source>
</evidence>
<evidence type="ECO:0000256" key="1">
    <source>
        <dbReference type="ARBA" id="ARBA00004713"/>
    </source>
</evidence>
<dbReference type="EMBL" id="APJX01000004">
    <property type="protein sequence ID" value="EMS79623.1"/>
    <property type="molecule type" value="Genomic_DNA"/>
</dbReference>
<feature type="transmembrane region" description="Helical" evidence="9">
    <location>
        <begin position="6"/>
        <end position="27"/>
    </location>
</feature>
<dbReference type="UniPathway" id="UPA00958"/>
<gene>
    <name evidence="11" type="primary">waaA</name>
    <name evidence="11" type="ORF">Dpo_4c01740</name>
</gene>
<dbReference type="InterPro" id="IPR038107">
    <property type="entry name" value="Glycos_transf_N_sf"/>
</dbReference>
<dbReference type="Proteomes" id="UP000014216">
    <property type="component" value="Unassembled WGS sequence"/>
</dbReference>
<accession>S0FX40</accession>
<comment type="similarity">
    <text evidence="9">Belongs to the glycosyltransferase group 1 family.</text>
</comment>
<evidence type="ECO:0000256" key="5">
    <source>
        <dbReference type="ARBA" id="ARBA00031445"/>
    </source>
</evidence>
<sequence length="436" mass="48421">MIWCYHILVITGFILVLPFLPIVWLVSKKRRANLMQRLGLCTGIKKQSGPRKPVWIHALSVGEVKSALPLVMAVHDHFPQTPIVFTASTRTGYDTARTLFCRADSPLVSQLAYFPFDLPWAVARVQKKIDPAWVCLVETDLWPGFLHAMDRKQIPVVLVNARLSRRSFHGYRRLGPAGPLFFSRLTHVAVQTRRDLERFNALGVPMSRLTLAGNIKFDYPLKTMTDTEKNELKSWFHMDDTQPLWVAGSTHPKEESMVWEAFQQVRRQVPDLKLLVAPRDPGRCKQVARDIAKKGGESILLSTTRDNPKDAPVMLLDCLGVLAKAYAVCDAAFIGGSLVPCGGHNPLEPAMFKKPILFGPHMEDFAEVADLLLARAGACQVDDANALARNLADLLTCPDDAAQMGHRAFSVLEENAGAVDRTLAILSPLKTGGKYV</sequence>
<evidence type="ECO:0000313" key="12">
    <source>
        <dbReference type="Proteomes" id="UP000014216"/>
    </source>
</evidence>
<comment type="subcellular location">
    <subcellularLocation>
        <location evidence="9">Cell membrane</location>
    </subcellularLocation>
</comment>
<name>S0FX40_9BACT</name>
<keyword evidence="4 9" id="KW-0808">Transferase</keyword>
<feature type="active site" description="Proton acceptor" evidence="7">
    <location>
        <position position="63"/>
    </location>
</feature>
<comment type="function">
    <text evidence="9">Involved in lipopolysaccharide (LPS) biosynthesis. Catalyzes the transfer of 3-deoxy-D-manno-octulosonate (Kdo) residue(s) from CMP-Kdo to lipid IV(A), the tetraacyldisaccharide-1,4'-bisphosphate precursor of lipid A.</text>
</comment>
<organism evidence="11 12">
    <name type="scientific">Desulfotignum phosphitoxidans DSM 13687</name>
    <dbReference type="NCBI Taxonomy" id="1286635"/>
    <lineage>
        <taxon>Bacteria</taxon>
        <taxon>Pseudomonadati</taxon>
        <taxon>Thermodesulfobacteriota</taxon>
        <taxon>Desulfobacteria</taxon>
        <taxon>Desulfobacterales</taxon>
        <taxon>Desulfobacteraceae</taxon>
        <taxon>Desulfotignum</taxon>
    </lineage>
</organism>
<evidence type="ECO:0000256" key="9">
    <source>
        <dbReference type="RuleBase" id="RU365103"/>
    </source>
</evidence>
<dbReference type="PANTHER" id="PTHR42755:SF1">
    <property type="entry name" value="3-DEOXY-D-MANNO-OCTULOSONIC ACID TRANSFERASE, MITOCHONDRIAL-RELATED"/>
    <property type="match status" value="1"/>
</dbReference>
<evidence type="ECO:0000256" key="3">
    <source>
        <dbReference type="ARBA" id="ARBA00019077"/>
    </source>
</evidence>
<keyword evidence="9" id="KW-1133">Transmembrane helix</keyword>
<keyword evidence="9" id="KW-0448">Lipopolysaccharide biosynthesis</keyword>